<proteinExistence type="inferred from homology"/>
<feature type="domain" description="AB hydrolase-1" evidence="3">
    <location>
        <begin position="24"/>
        <end position="127"/>
    </location>
</feature>
<comment type="caution">
    <text evidence="4">The sequence shown here is derived from an EMBL/GenBank/DDBJ whole genome shotgun (WGS) entry which is preliminary data.</text>
</comment>
<evidence type="ECO:0000313" key="4">
    <source>
        <dbReference type="EMBL" id="MCL7022079.1"/>
    </source>
</evidence>
<dbReference type="PANTHER" id="PTHR43039">
    <property type="entry name" value="ESTERASE-RELATED"/>
    <property type="match status" value="1"/>
</dbReference>
<evidence type="ECO:0000313" key="5">
    <source>
        <dbReference type="Proteomes" id="UP001177140"/>
    </source>
</evidence>
<name>A0AA41RQI0_PAPNU</name>
<protein>
    <recommendedName>
        <fullName evidence="3">AB hydrolase-1 domain-containing protein</fullName>
    </recommendedName>
</protein>
<feature type="transmembrane region" description="Helical" evidence="2">
    <location>
        <begin position="122"/>
        <end position="142"/>
    </location>
</feature>
<keyword evidence="2" id="KW-1133">Transmembrane helix</keyword>
<sequence length="173" mass="19567">MVAVLELTHSAAMNARIIGSGEDTIIFAHGFGTDQSIWEKTIPFFTQRYRVLLFDWCFSGSIKEPNHLYDPVKYSSFDGFANDLIDLLDEIDLKASVFVGHSMSGMIGCLASIQRPDLFKRLILVGASPSICASSLCFFFLFRPLNRKTILQHKRIFAQTQIGFKRLVLFYGE</sequence>
<dbReference type="Pfam" id="PF00561">
    <property type="entry name" value="Abhydrolase_1"/>
    <property type="match status" value="1"/>
</dbReference>
<dbReference type="EMBL" id="JAJJMA010007885">
    <property type="protein sequence ID" value="MCL7022079.1"/>
    <property type="molecule type" value="Genomic_DNA"/>
</dbReference>
<dbReference type="InterPro" id="IPR029058">
    <property type="entry name" value="AB_hydrolase_fold"/>
</dbReference>
<keyword evidence="2" id="KW-0812">Transmembrane</keyword>
<keyword evidence="5" id="KW-1185">Reference proteome</keyword>
<dbReference type="SUPFAM" id="SSF53474">
    <property type="entry name" value="alpha/beta-Hydrolases"/>
    <property type="match status" value="1"/>
</dbReference>
<evidence type="ECO:0000259" key="3">
    <source>
        <dbReference type="Pfam" id="PF00561"/>
    </source>
</evidence>
<accession>A0AA41RQI0</accession>
<reference evidence="4" key="1">
    <citation type="submission" date="2022-03" db="EMBL/GenBank/DDBJ databases">
        <title>A functionally conserved STORR gene fusion in Papaver species that diverged 16.8 million years ago.</title>
        <authorList>
            <person name="Catania T."/>
        </authorList>
    </citation>
    <scope>NUCLEOTIDE SEQUENCE</scope>
    <source>
        <strain evidence="4">S-191538</strain>
    </source>
</reference>
<organism evidence="4 5">
    <name type="scientific">Papaver nudicaule</name>
    <name type="common">Iceland poppy</name>
    <dbReference type="NCBI Taxonomy" id="74823"/>
    <lineage>
        <taxon>Eukaryota</taxon>
        <taxon>Viridiplantae</taxon>
        <taxon>Streptophyta</taxon>
        <taxon>Embryophyta</taxon>
        <taxon>Tracheophyta</taxon>
        <taxon>Spermatophyta</taxon>
        <taxon>Magnoliopsida</taxon>
        <taxon>Ranunculales</taxon>
        <taxon>Papaveraceae</taxon>
        <taxon>Papaveroideae</taxon>
        <taxon>Papaver</taxon>
    </lineage>
</organism>
<dbReference type="InterPro" id="IPR000073">
    <property type="entry name" value="AB_hydrolase_1"/>
</dbReference>
<dbReference type="AlphaFoldDB" id="A0AA41RQI0"/>
<comment type="similarity">
    <text evidence="1">Belongs to the AB hydrolase superfamily.</text>
</comment>
<dbReference type="Proteomes" id="UP001177140">
    <property type="component" value="Unassembled WGS sequence"/>
</dbReference>
<evidence type="ECO:0000256" key="1">
    <source>
        <dbReference type="ARBA" id="ARBA00008645"/>
    </source>
</evidence>
<gene>
    <name evidence="4" type="ORF">MKW94_005180</name>
</gene>
<evidence type="ECO:0000256" key="2">
    <source>
        <dbReference type="SAM" id="Phobius"/>
    </source>
</evidence>
<dbReference type="Gene3D" id="3.40.50.1820">
    <property type="entry name" value="alpha/beta hydrolase"/>
    <property type="match status" value="1"/>
</dbReference>
<keyword evidence="2" id="KW-0472">Membrane</keyword>